<keyword evidence="3 6" id="KW-0731">Sigma factor</keyword>
<dbReference type="InterPro" id="IPR013249">
    <property type="entry name" value="RNA_pol_sigma70_r4_t2"/>
</dbReference>
<keyword evidence="5 6" id="KW-0804">Transcription</keyword>
<dbReference type="CDD" id="cd06171">
    <property type="entry name" value="Sigma70_r4"/>
    <property type="match status" value="1"/>
</dbReference>
<evidence type="ECO:0000256" key="2">
    <source>
        <dbReference type="ARBA" id="ARBA00023015"/>
    </source>
</evidence>
<evidence type="ECO:0000256" key="5">
    <source>
        <dbReference type="ARBA" id="ARBA00023163"/>
    </source>
</evidence>
<keyword evidence="4 6" id="KW-0238">DNA-binding</keyword>
<evidence type="ECO:0000256" key="4">
    <source>
        <dbReference type="ARBA" id="ARBA00023125"/>
    </source>
</evidence>
<dbReference type="InterPro" id="IPR013324">
    <property type="entry name" value="RNA_pol_sigma_r3/r4-like"/>
</dbReference>
<sequence length="207" mass="23472">MHGVDDELCRRRDEERALLLRVAAGDRQAFRQLDERFRPLVLQVARRQLHDAWLAEDVTQEVMLEVWRLAPRYDPSHPAIAWIRTIATRRAIDRVRKTQADRERDRRLGIRDHEAVDHSSLDRAEAVLDRLALRRALGSLPERQRRAVVLRYLADLSGPELGLALGVPTGTAKSRARDGVLTLRRTLVGPTGEGRGGSGERVGRFDG</sequence>
<evidence type="ECO:0000259" key="9">
    <source>
        <dbReference type="Pfam" id="PF08281"/>
    </source>
</evidence>
<evidence type="ECO:0000256" key="3">
    <source>
        <dbReference type="ARBA" id="ARBA00023082"/>
    </source>
</evidence>
<evidence type="ECO:0000313" key="11">
    <source>
        <dbReference type="Proteomes" id="UP001501742"/>
    </source>
</evidence>
<dbReference type="PROSITE" id="PS01063">
    <property type="entry name" value="SIGMA70_ECF"/>
    <property type="match status" value="1"/>
</dbReference>
<feature type="compositionally biased region" description="Gly residues" evidence="7">
    <location>
        <begin position="191"/>
        <end position="200"/>
    </location>
</feature>
<dbReference type="InterPro" id="IPR000838">
    <property type="entry name" value="RNA_pol_sigma70_ECF_CS"/>
</dbReference>
<feature type="domain" description="RNA polymerase sigma-70 region 2" evidence="8">
    <location>
        <begin position="35"/>
        <end position="99"/>
    </location>
</feature>
<comment type="similarity">
    <text evidence="1 6">Belongs to the sigma-70 factor family. ECF subfamily.</text>
</comment>
<accession>A0ABP4K4Z5</accession>
<dbReference type="InterPro" id="IPR014284">
    <property type="entry name" value="RNA_pol_sigma-70_dom"/>
</dbReference>
<dbReference type="Proteomes" id="UP001501742">
    <property type="component" value="Unassembled WGS sequence"/>
</dbReference>
<dbReference type="Pfam" id="PF08281">
    <property type="entry name" value="Sigma70_r4_2"/>
    <property type="match status" value="1"/>
</dbReference>
<evidence type="ECO:0000256" key="1">
    <source>
        <dbReference type="ARBA" id="ARBA00010641"/>
    </source>
</evidence>
<feature type="domain" description="RNA polymerase sigma factor 70 region 4 type 2" evidence="9">
    <location>
        <begin position="131"/>
        <end position="179"/>
    </location>
</feature>
<comment type="caution">
    <text evidence="10">The sequence shown here is derived from an EMBL/GenBank/DDBJ whole genome shotgun (WGS) entry which is preliminary data.</text>
</comment>
<dbReference type="SUPFAM" id="SSF88946">
    <property type="entry name" value="Sigma2 domain of RNA polymerase sigma factors"/>
    <property type="match status" value="1"/>
</dbReference>
<name>A0ABP4K4Z5_9MICO</name>
<dbReference type="InterPro" id="IPR007627">
    <property type="entry name" value="RNA_pol_sigma70_r2"/>
</dbReference>
<evidence type="ECO:0000313" key="10">
    <source>
        <dbReference type="EMBL" id="GAA1493792.1"/>
    </source>
</evidence>
<dbReference type="PANTHER" id="PTHR43133:SF66">
    <property type="entry name" value="ECF RNA POLYMERASE SIGMA FACTOR SIGK"/>
    <property type="match status" value="1"/>
</dbReference>
<dbReference type="Gene3D" id="1.10.1740.10">
    <property type="match status" value="1"/>
</dbReference>
<evidence type="ECO:0000256" key="7">
    <source>
        <dbReference type="SAM" id="MobiDB-lite"/>
    </source>
</evidence>
<reference evidence="11" key="1">
    <citation type="journal article" date="2019" name="Int. J. Syst. Evol. Microbiol.">
        <title>The Global Catalogue of Microorganisms (GCM) 10K type strain sequencing project: providing services to taxonomists for standard genome sequencing and annotation.</title>
        <authorList>
            <consortium name="The Broad Institute Genomics Platform"/>
            <consortium name="The Broad Institute Genome Sequencing Center for Infectious Disease"/>
            <person name="Wu L."/>
            <person name="Ma J."/>
        </authorList>
    </citation>
    <scope>NUCLEOTIDE SEQUENCE [LARGE SCALE GENOMIC DNA]</scope>
    <source>
        <strain evidence="11">JCM 12140</strain>
    </source>
</reference>
<dbReference type="Gene3D" id="1.10.10.10">
    <property type="entry name" value="Winged helix-like DNA-binding domain superfamily/Winged helix DNA-binding domain"/>
    <property type="match status" value="1"/>
</dbReference>
<evidence type="ECO:0000259" key="8">
    <source>
        <dbReference type="Pfam" id="PF04542"/>
    </source>
</evidence>
<dbReference type="EMBL" id="BAAAJX010000010">
    <property type="protein sequence ID" value="GAA1493792.1"/>
    <property type="molecule type" value="Genomic_DNA"/>
</dbReference>
<evidence type="ECO:0000256" key="6">
    <source>
        <dbReference type="RuleBase" id="RU000716"/>
    </source>
</evidence>
<feature type="region of interest" description="Disordered" evidence="7">
    <location>
        <begin position="185"/>
        <end position="207"/>
    </location>
</feature>
<keyword evidence="2 6" id="KW-0805">Transcription regulation</keyword>
<protein>
    <recommendedName>
        <fullName evidence="6">RNA polymerase sigma factor</fullName>
    </recommendedName>
</protein>
<dbReference type="InterPro" id="IPR039425">
    <property type="entry name" value="RNA_pol_sigma-70-like"/>
</dbReference>
<organism evidence="10 11">
    <name type="scientific">Curtobacterium herbarum</name>
    <dbReference type="NCBI Taxonomy" id="150122"/>
    <lineage>
        <taxon>Bacteria</taxon>
        <taxon>Bacillati</taxon>
        <taxon>Actinomycetota</taxon>
        <taxon>Actinomycetes</taxon>
        <taxon>Micrococcales</taxon>
        <taxon>Microbacteriaceae</taxon>
        <taxon>Curtobacterium</taxon>
    </lineage>
</organism>
<dbReference type="SUPFAM" id="SSF88659">
    <property type="entry name" value="Sigma3 and sigma4 domains of RNA polymerase sigma factors"/>
    <property type="match status" value="1"/>
</dbReference>
<dbReference type="NCBIfam" id="TIGR02937">
    <property type="entry name" value="sigma70-ECF"/>
    <property type="match status" value="1"/>
</dbReference>
<dbReference type="InterPro" id="IPR036388">
    <property type="entry name" value="WH-like_DNA-bd_sf"/>
</dbReference>
<dbReference type="InterPro" id="IPR013325">
    <property type="entry name" value="RNA_pol_sigma_r2"/>
</dbReference>
<dbReference type="Pfam" id="PF04542">
    <property type="entry name" value="Sigma70_r2"/>
    <property type="match status" value="1"/>
</dbReference>
<proteinExistence type="inferred from homology"/>
<keyword evidence="11" id="KW-1185">Reference proteome</keyword>
<dbReference type="PANTHER" id="PTHR43133">
    <property type="entry name" value="RNA POLYMERASE ECF-TYPE SIGMA FACTO"/>
    <property type="match status" value="1"/>
</dbReference>
<gene>
    <name evidence="10" type="primary">sigK_2</name>
    <name evidence="10" type="ORF">GCM10009627_21380</name>
</gene>